<reference evidence="1" key="2">
    <citation type="submission" date="2021-04" db="EMBL/GenBank/DDBJ databases">
        <authorList>
            <person name="Gilroy R."/>
        </authorList>
    </citation>
    <scope>NUCLEOTIDE SEQUENCE</scope>
    <source>
        <strain evidence="1">ChiSjej1B19-8411</strain>
    </source>
</reference>
<gene>
    <name evidence="1" type="ORF">IAA45_05305</name>
</gene>
<reference evidence="1" key="1">
    <citation type="journal article" date="2021" name="PeerJ">
        <title>Extensive microbial diversity within the chicken gut microbiome revealed by metagenomics and culture.</title>
        <authorList>
            <person name="Gilroy R."/>
            <person name="Ravi A."/>
            <person name="Getino M."/>
            <person name="Pursley I."/>
            <person name="Horton D.L."/>
            <person name="Alikhan N.F."/>
            <person name="Baker D."/>
            <person name="Gharbi K."/>
            <person name="Hall N."/>
            <person name="Watson M."/>
            <person name="Adriaenssens E.M."/>
            <person name="Foster-Nyarko E."/>
            <person name="Jarju S."/>
            <person name="Secka A."/>
            <person name="Antonio M."/>
            <person name="Oren A."/>
            <person name="Chaudhuri R.R."/>
            <person name="La Ragione R."/>
            <person name="Hildebrand F."/>
            <person name="Pallen M.J."/>
        </authorList>
    </citation>
    <scope>NUCLEOTIDE SEQUENCE</scope>
    <source>
        <strain evidence="1">ChiSjej1B19-8411</strain>
    </source>
</reference>
<protein>
    <submittedName>
        <fullName evidence="1">Uncharacterized protein</fullName>
    </submittedName>
</protein>
<name>A0A9D1WJ57_9FIRM</name>
<comment type="caution">
    <text evidence="1">The sequence shown here is derived from an EMBL/GenBank/DDBJ whole genome shotgun (WGS) entry which is preliminary data.</text>
</comment>
<dbReference type="Proteomes" id="UP000886817">
    <property type="component" value="Unassembled WGS sequence"/>
</dbReference>
<organism evidence="1 2">
    <name type="scientific">Candidatus Blautia gallistercoris</name>
    <dbReference type="NCBI Taxonomy" id="2838490"/>
    <lineage>
        <taxon>Bacteria</taxon>
        <taxon>Bacillati</taxon>
        <taxon>Bacillota</taxon>
        <taxon>Clostridia</taxon>
        <taxon>Lachnospirales</taxon>
        <taxon>Lachnospiraceae</taxon>
        <taxon>Blautia</taxon>
    </lineage>
</organism>
<sequence>MKKIRKSSENSLQALICNKCGRDISLQNGQPAEGVCSVEVQWGYFSEKDGELHRFDLCEECYDRLTESFVIPPEKQQVWELL</sequence>
<evidence type="ECO:0000313" key="2">
    <source>
        <dbReference type="Proteomes" id="UP000886817"/>
    </source>
</evidence>
<dbReference type="EMBL" id="DXEX01000118">
    <property type="protein sequence ID" value="HIX59117.1"/>
    <property type="molecule type" value="Genomic_DNA"/>
</dbReference>
<accession>A0A9D1WJ57</accession>
<proteinExistence type="predicted"/>
<dbReference type="AlphaFoldDB" id="A0A9D1WJ57"/>
<evidence type="ECO:0000313" key="1">
    <source>
        <dbReference type="EMBL" id="HIX59117.1"/>
    </source>
</evidence>